<evidence type="ECO:0000313" key="2">
    <source>
        <dbReference type="EnsemblMetazoa" id="G2372.1:cds"/>
    </source>
</evidence>
<name>A0A8W8KID3_MAGGI</name>
<feature type="domain" description="EGF-like" evidence="1">
    <location>
        <begin position="223"/>
        <end position="258"/>
    </location>
</feature>
<dbReference type="Proteomes" id="UP000005408">
    <property type="component" value="Unassembled WGS sequence"/>
</dbReference>
<sequence length="428" mass="47578">MAEGRDPFVRVQYNYSREIEQLDITVILENGITYKVLVKQLPYTREELDICSKFTYSNRSIKKTVTVKCNRPLQGKYIEIVASSPAETTLKVFEIERFECANGTYGGNCSKICSDGCNKQCDKNTGDCICKGSRWGNLCNQTCPSSCDKNTCNSNTGACIRDTGYCEKCKIGYMGDVCNQSCPDHCVHCDQNGYKCLTCVNKRNQTCAYGCEDGWFGELCDDKCSAAVLNCVQCFLTDNAPVCTHCADRWYLMDTNCIKCPENCSLCVSSEECLECKNTFYYGKTCNLTCNTACINKTCDITGICEHGCDNSKYGKECDKECMKHCKTCLNSTMCLECEDGYFGKSCTMCPKCCDGCIRDHGCPIGSRSCTSLVVYLGTQFSVSSLSSTECPYLNSYLCQKPNPAPSSQLRALTPTHYLRVCSNNSQR</sequence>
<keyword evidence="3" id="KW-1185">Reference proteome</keyword>
<protein>
    <recommendedName>
        <fullName evidence="1">EGF-like domain-containing protein</fullName>
    </recommendedName>
</protein>
<feature type="domain" description="EGF-like" evidence="1">
    <location>
        <begin position="188"/>
        <end position="221"/>
    </location>
</feature>
<proteinExistence type="predicted"/>
<dbReference type="EnsemblMetazoa" id="G2372.1">
    <property type="protein sequence ID" value="G2372.1:cds"/>
    <property type="gene ID" value="G2372"/>
</dbReference>
<feature type="domain" description="EGF-like" evidence="1">
    <location>
        <begin position="146"/>
        <end position="179"/>
    </location>
</feature>
<dbReference type="InterPro" id="IPR009030">
    <property type="entry name" value="Growth_fac_rcpt_cys_sf"/>
</dbReference>
<feature type="domain" description="EGF-like" evidence="1">
    <location>
        <begin position="259"/>
        <end position="287"/>
    </location>
</feature>
<dbReference type="SMART" id="SM00181">
    <property type="entry name" value="EGF"/>
    <property type="match status" value="5"/>
</dbReference>
<accession>A0A8W8KID3</accession>
<reference evidence="2" key="1">
    <citation type="submission" date="2022-08" db="UniProtKB">
        <authorList>
            <consortium name="EnsemblMetazoa"/>
        </authorList>
    </citation>
    <scope>IDENTIFICATION</scope>
    <source>
        <strain evidence="2">05x7-T-G4-1.051#20</strain>
    </source>
</reference>
<dbReference type="AlphaFoldDB" id="A0A8W8KID3"/>
<feature type="domain" description="EGF-like" evidence="1">
    <location>
        <begin position="321"/>
        <end position="348"/>
    </location>
</feature>
<evidence type="ECO:0000259" key="1">
    <source>
        <dbReference type="SMART" id="SM00181"/>
    </source>
</evidence>
<organism evidence="2 3">
    <name type="scientific">Magallana gigas</name>
    <name type="common">Pacific oyster</name>
    <name type="synonym">Crassostrea gigas</name>
    <dbReference type="NCBI Taxonomy" id="29159"/>
    <lineage>
        <taxon>Eukaryota</taxon>
        <taxon>Metazoa</taxon>
        <taxon>Spiralia</taxon>
        <taxon>Lophotrochozoa</taxon>
        <taxon>Mollusca</taxon>
        <taxon>Bivalvia</taxon>
        <taxon>Autobranchia</taxon>
        <taxon>Pteriomorphia</taxon>
        <taxon>Ostreida</taxon>
        <taxon>Ostreoidea</taxon>
        <taxon>Ostreidae</taxon>
        <taxon>Magallana</taxon>
    </lineage>
</organism>
<dbReference type="InterPro" id="IPR000742">
    <property type="entry name" value="EGF"/>
</dbReference>
<evidence type="ECO:0000313" key="3">
    <source>
        <dbReference type="Proteomes" id="UP000005408"/>
    </source>
</evidence>
<dbReference type="SUPFAM" id="SSF57184">
    <property type="entry name" value="Growth factor receptor domain"/>
    <property type="match status" value="1"/>
</dbReference>